<feature type="region of interest" description="Disordered" evidence="1">
    <location>
        <begin position="1"/>
        <end position="39"/>
    </location>
</feature>
<dbReference type="EMBL" id="GBXM01076144">
    <property type="protein sequence ID" value="JAH32433.1"/>
    <property type="molecule type" value="Transcribed_RNA"/>
</dbReference>
<name>A0A0E9RVX0_ANGAN</name>
<reference evidence="2" key="1">
    <citation type="submission" date="2014-11" db="EMBL/GenBank/DDBJ databases">
        <authorList>
            <person name="Amaro Gonzalez C."/>
        </authorList>
    </citation>
    <scope>NUCLEOTIDE SEQUENCE</scope>
</reference>
<organism evidence="2">
    <name type="scientific">Anguilla anguilla</name>
    <name type="common">European freshwater eel</name>
    <name type="synonym">Muraena anguilla</name>
    <dbReference type="NCBI Taxonomy" id="7936"/>
    <lineage>
        <taxon>Eukaryota</taxon>
        <taxon>Metazoa</taxon>
        <taxon>Chordata</taxon>
        <taxon>Craniata</taxon>
        <taxon>Vertebrata</taxon>
        <taxon>Euteleostomi</taxon>
        <taxon>Actinopterygii</taxon>
        <taxon>Neopterygii</taxon>
        <taxon>Teleostei</taxon>
        <taxon>Anguilliformes</taxon>
        <taxon>Anguillidae</taxon>
        <taxon>Anguilla</taxon>
    </lineage>
</organism>
<evidence type="ECO:0000256" key="1">
    <source>
        <dbReference type="SAM" id="MobiDB-lite"/>
    </source>
</evidence>
<proteinExistence type="predicted"/>
<accession>A0A0E9RVX0</accession>
<reference evidence="2" key="2">
    <citation type="journal article" date="2015" name="Fish Shellfish Immunol.">
        <title>Early steps in the European eel (Anguilla anguilla)-Vibrio vulnificus interaction in the gills: Role of the RtxA13 toxin.</title>
        <authorList>
            <person name="Callol A."/>
            <person name="Pajuelo D."/>
            <person name="Ebbesson L."/>
            <person name="Teles M."/>
            <person name="MacKenzie S."/>
            <person name="Amaro C."/>
        </authorList>
    </citation>
    <scope>NUCLEOTIDE SEQUENCE</scope>
</reference>
<evidence type="ECO:0000313" key="2">
    <source>
        <dbReference type="EMBL" id="JAH32433.1"/>
    </source>
</evidence>
<dbReference type="AlphaFoldDB" id="A0A0E9RVX0"/>
<sequence>MLTTGPFILNSVHHSEFRPPDGDVDTGHASPRARRTRKR</sequence>
<protein>
    <submittedName>
        <fullName evidence="2">Uncharacterized protein</fullName>
    </submittedName>
</protein>